<evidence type="ECO:0000256" key="1">
    <source>
        <dbReference type="ARBA" id="ARBA00022801"/>
    </source>
</evidence>
<dbReference type="CDD" id="cd05829">
    <property type="entry name" value="Sortase_F"/>
    <property type="match status" value="1"/>
</dbReference>
<evidence type="ECO:0000313" key="4">
    <source>
        <dbReference type="Proteomes" id="UP000186666"/>
    </source>
</evidence>
<dbReference type="Pfam" id="PF04203">
    <property type="entry name" value="Sortase"/>
    <property type="match status" value="1"/>
</dbReference>
<dbReference type="Gene3D" id="2.40.260.10">
    <property type="entry name" value="Sortase"/>
    <property type="match status" value="1"/>
</dbReference>
<dbReference type="Proteomes" id="UP000186666">
    <property type="component" value="Unassembled WGS sequence"/>
</dbReference>
<feature type="region of interest" description="Disordered" evidence="2">
    <location>
        <begin position="1"/>
        <end position="27"/>
    </location>
</feature>
<dbReference type="EMBL" id="FTNK01000002">
    <property type="protein sequence ID" value="SIQ50725.1"/>
    <property type="molecule type" value="Genomic_DNA"/>
</dbReference>
<organism evidence="3 4">
    <name type="scientific">Paenibacillus macquariensis</name>
    <dbReference type="NCBI Taxonomy" id="948756"/>
    <lineage>
        <taxon>Bacteria</taxon>
        <taxon>Bacillati</taxon>
        <taxon>Bacillota</taxon>
        <taxon>Bacilli</taxon>
        <taxon>Bacillales</taxon>
        <taxon>Paenibacillaceae</taxon>
        <taxon>Paenibacillus</taxon>
    </lineage>
</organism>
<sequence>MKQSHSQILSEAPEKIKPHKSHASPSKPFMPTHLIIPAIHVSTKIKPVGVLADGQMDVPQSTDLVGILYPGVLAGAKGNLVMDGHVDSYTGPAVLFELKKLKPRDIIIVRDNMDHQLTYRVESVESFITSEAPIERIFGETDETRLNVITCTGAYSRKKKEHQKRLIVFAKLDGDR</sequence>
<name>A0ABY1JNS4_9BACL</name>
<dbReference type="InterPro" id="IPR042001">
    <property type="entry name" value="Sortase_F"/>
</dbReference>
<dbReference type="InterPro" id="IPR023365">
    <property type="entry name" value="Sortase_dom-sf"/>
</dbReference>
<dbReference type="SUPFAM" id="SSF63817">
    <property type="entry name" value="Sortase"/>
    <property type="match status" value="1"/>
</dbReference>
<evidence type="ECO:0000256" key="2">
    <source>
        <dbReference type="SAM" id="MobiDB-lite"/>
    </source>
</evidence>
<dbReference type="RefSeq" id="WP_212568131.1">
    <property type="nucleotide sequence ID" value="NZ_FTNK01000002.1"/>
</dbReference>
<accession>A0ABY1JNS4</accession>
<keyword evidence="1" id="KW-0378">Hydrolase</keyword>
<proteinExistence type="predicted"/>
<dbReference type="InterPro" id="IPR005754">
    <property type="entry name" value="Sortase"/>
</dbReference>
<evidence type="ECO:0000313" key="3">
    <source>
        <dbReference type="EMBL" id="SIQ50725.1"/>
    </source>
</evidence>
<comment type="caution">
    <text evidence="3">The sequence shown here is derived from an EMBL/GenBank/DDBJ whole genome shotgun (WGS) entry which is preliminary data.</text>
</comment>
<keyword evidence="4" id="KW-1185">Reference proteome</keyword>
<gene>
    <name evidence="3" type="ORF">SAMN05421578_102309</name>
</gene>
<reference evidence="3 4" key="1">
    <citation type="submission" date="2017-01" db="EMBL/GenBank/DDBJ databases">
        <authorList>
            <person name="Varghese N."/>
            <person name="Submissions S."/>
        </authorList>
    </citation>
    <scope>NUCLEOTIDE SEQUENCE [LARGE SCALE GENOMIC DNA]</scope>
    <source>
        <strain evidence="3 4">ATCC 23464</strain>
    </source>
</reference>
<protein>
    <submittedName>
        <fullName evidence="3">Sortase family protein</fullName>
    </submittedName>
</protein>